<evidence type="ECO:0000313" key="10">
    <source>
        <dbReference type="Proteomes" id="UP000823123"/>
    </source>
</evidence>
<evidence type="ECO:0000256" key="2">
    <source>
        <dbReference type="ARBA" id="ARBA00022679"/>
    </source>
</evidence>
<accession>A0ABS1C719</accession>
<evidence type="ECO:0000256" key="3">
    <source>
        <dbReference type="ARBA" id="ARBA00022960"/>
    </source>
</evidence>
<feature type="active site" description="Nucleophile" evidence="6">
    <location>
        <position position="444"/>
    </location>
</feature>
<dbReference type="InterPro" id="IPR050979">
    <property type="entry name" value="LD-transpeptidase"/>
</dbReference>
<dbReference type="InterPro" id="IPR038054">
    <property type="entry name" value="LD_TPept-like_central_sf"/>
</dbReference>
<comment type="pathway">
    <text evidence="1 6">Cell wall biogenesis; peptidoglycan biosynthesis.</text>
</comment>
<keyword evidence="7" id="KW-0812">Transmembrane</keyword>
<sequence>MEVCFLIKKSKKTKTGKFIGKKIAIFVGALFLSIYLLGVIIFSFVALPNTKINGNDVSYVMIDDVFNKDWTDTSIKLNRADGKSDFFKPEKINYKEEYLADKKILQNQFAWPISFFTSRNLKLEVNVSYDNEKFEEFLKNTLILKGVKHPEDAKIIFKDGQYIIKDEILGTYTTKEKLKEAILIALSERKDSIDMSKISEQPKIKKDDASLQEALKKYEKISKLKYEISIGSNKEILDGEILANIFTFVDGELKPDEGKVKDYIRRIAIKYDTFGMDRKFKTTGKGEITVPGKDGIYGWQIDVNKTKDLLIEKLLAYESTAIEPVFIHKGLSYENTDDIGNTYIEIDLTRQHMWFYKDGKLLLDTDVVTGDVSKKVETQIGVMKVWSREKDRNLKGLSPIGYDYVAHVDYWMPINWKGVGIHDATWRNGKFGGNIYKTSGSYGCINTPLEKVKQIYENVQINTPVIVYKSN</sequence>
<keyword evidence="3 6" id="KW-0133">Cell shape</keyword>
<keyword evidence="4 6" id="KW-0573">Peptidoglycan synthesis</keyword>
<feature type="transmembrane region" description="Helical" evidence="7">
    <location>
        <begin position="23"/>
        <end position="47"/>
    </location>
</feature>
<gene>
    <name evidence="9" type="ORF">IBJ83_00955</name>
</gene>
<keyword evidence="5 6" id="KW-0961">Cell wall biogenesis/degradation</keyword>
<dbReference type="Pfam" id="PF12229">
    <property type="entry name" value="PG_binding_4"/>
    <property type="match status" value="2"/>
</dbReference>
<dbReference type="Proteomes" id="UP000823123">
    <property type="component" value="Unassembled WGS sequence"/>
</dbReference>
<dbReference type="EMBL" id="JACVDA010000002">
    <property type="protein sequence ID" value="MBK1467888.1"/>
    <property type="molecule type" value="Genomic_DNA"/>
</dbReference>
<dbReference type="Gene3D" id="3.10.20.800">
    <property type="match status" value="1"/>
</dbReference>
<dbReference type="PANTHER" id="PTHR30582">
    <property type="entry name" value="L,D-TRANSPEPTIDASE"/>
    <property type="match status" value="1"/>
</dbReference>
<evidence type="ECO:0000256" key="7">
    <source>
        <dbReference type="SAM" id="Phobius"/>
    </source>
</evidence>
<dbReference type="SUPFAM" id="SSF143985">
    <property type="entry name" value="L,D-transpeptidase pre-catalytic domain-like"/>
    <property type="match status" value="1"/>
</dbReference>
<dbReference type="InterPro" id="IPR005490">
    <property type="entry name" value="LD_TPept_cat_dom"/>
</dbReference>
<dbReference type="CDD" id="cd16913">
    <property type="entry name" value="YkuD_like"/>
    <property type="match status" value="1"/>
</dbReference>
<dbReference type="SUPFAM" id="SSF141523">
    <property type="entry name" value="L,D-transpeptidase catalytic domain-like"/>
    <property type="match status" value="1"/>
</dbReference>
<dbReference type="Pfam" id="PF03734">
    <property type="entry name" value="YkuD"/>
    <property type="match status" value="1"/>
</dbReference>
<name>A0ABS1C719_9FIRM</name>
<protein>
    <submittedName>
        <fullName evidence="9">Peptidoglycan binding domain-containing protein</fullName>
    </submittedName>
</protein>
<comment type="caution">
    <text evidence="9">The sequence shown here is derived from an EMBL/GenBank/DDBJ whole genome shotgun (WGS) entry which is preliminary data.</text>
</comment>
<keyword evidence="7" id="KW-0472">Membrane</keyword>
<feature type="domain" description="L,D-TPase catalytic" evidence="8">
    <location>
        <begin position="342"/>
        <end position="468"/>
    </location>
</feature>
<evidence type="ECO:0000313" key="9">
    <source>
        <dbReference type="EMBL" id="MBK1467888.1"/>
    </source>
</evidence>
<evidence type="ECO:0000256" key="1">
    <source>
        <dbReference type="ARBA" id="ARBA00004752"/>
    </source>
</evidence>
<reference evidence="9 10" key="1">
    <citation type="submission" date="2020-09" db="EMBL/GenBank/DDBJ databases">
        <title>Parvimonas S3374 sp. nov.</title>
        <authorList>
            <person name="Buhl M."/>
        </authorList>
    </citation>
    <scope>NUCLEOTIDE SEQUENCE [LARGE SCALE GENOMIC DNA]</scope>
    <source>
        <strain evidence="9 10">S3374</strain>
    </source>
</reference>
<evidence type="ECO:0000259" key="8">
    <source>
        <dbReference type="PROSITE" id="PS52029"/>
    </source>
</evidence>
<dbReference type="PROSITE" id="PS52029">
    <property type="entry name" value="LD_TPASE"/>
    <property type="match status" value="1"/>
</dbReference>
<evidence type="ECO:0000256" key="5">
    <source>
        <dbReference type="ARBA" id="ARBA00023316"/>
    </source>
</evidence>
<evidence type="ECO:0000256" key="4">
    <source>
        <dbReference type="ARBA" id="ARBA00022984"/>
    </source>
</evidence>
<feature type="active site" description="Proton donor/acceptor" evidence="6">
    <location>
        <position position="422"/>
    </location>
</feature>
<keyword evidence="10" id="KW-1185">Reference proteome</keyword>
<proteinExistence type="predicted"/>
<organism evidence="9 10">
    <name type="scientific">Parvimonas parva</name>
    <dbReference type="NCBI Taxonomy" id="2769485"/>
    <lineage>
        <taxon>Bacteria</taxon>
        <taxon>Bacillati</taxon>
        <taxon>Bacillota</taxon>
        <taxon>Tissierellia</taxon>
        <taxon>Tissierellales</taxon>
        <taxon>Peptoniphilaceae</taxon>
        <taxon>Parvimonas</taxon>
    </lineage>
</organism>
<keyword evidence="2" id="KW-0808">Transferase</keyword>
<dbReference type="InterPro" id="IPR022029">
    <property type="entry name" value="YoaR-like_PG-bd"/>
</dbReference>
<dbReference type="Gene3D" id="2.40.440.10">
    <property type="entry name" value="L,D-transpeptidase catalytic domain-like"/>
    <property type="match status" value="1"/>
</dbReference>
<dbReference type="InterPro" id="IPR038063">
    <property type="entry name" value="Transpep_catalytic_dom"/>
</dbReference>
<evidence type="ECO:0000256" key="6">
    <source>
        <dbReference type="PROSITE-ProRule" id="PRU01373"/>
    </source>
</evidence>
<keyword evidence="7" id="KW-1133">Transmembrane helix</keyword>
<dbReference type="PANTHER" id="PTHR30582:SF33">
    <property type="entry name" value="EXPORTED PROTEIN"/>
    <property type="match status" value="1"/>
</dbReference>